<dbReference type="EMBL" id="BSXS01006718">
    <property type="protein sequence ID" value="GME86025.1"/>
    <property type="molecule type" value="Genomic_DNA"/>
</dbReference>
<keyword evidence="2" id="KW-1185">Reference proteome</keyword>
<gene>
    <name evidence="1" type="ORF">Amon02_000784000</name>
</gene>
<name>A0ACB5TDM7_AMBMO</name>
<organism evidence="1 2">
    <name type="scientific">Ambrosiozyma monospora</name>
    <name type="common">Yeast</name>
    <name type="synonym">Endomycopsis monosporus</name>
    <dbReference type="NCBI Taxonomy" id="43982"/>
    <lineage>
        <taxon>Eukaryota</taxon>
        <taxon>Fungi</taxon>
        <taxon>Dikarya</taxon>
        <taxon>Ascomycota</taxon>
        <taxon>Saccharomycotina</taxon>
        <taxon>Pichiomycetes</taxon>
        <taxon>Pichiales</taxon>
        <taxon>Pichiaceae</taxon>
        <taxon>Ambrosiozyma</taxon>
    </lineage>
</organism>
<protein>
    <submittedName>
        <fullName evidence="1">Unnamed protein product</fullName>
    </submittedName>
</protein>
<sequence length="220" mass="24283">MKFTLISLFQLATTVLATSSSEFSAFEYKSPVSTAPWCSLDCAVSIAKTCPDQLTDLSCLCEKKTEFLDCLTDVCPDDNYYAARDHYLGTCLEHIPELRNDSDYTFWLPGNKKRSQDDSEGGCPGGNDCSGNNNDCSNGGENNDSSNGGENNDCSNGSDNNDYFIPDPDFESDGLALSYASAEQRDKTYACDEKIDMLKRQIKSLVKFRKVKTESSDQCE</sequence>
<dbReference type="Proteomes" id="UP001165064">
    <property type="component" value="Unassembled WGS sequence"/>
</dbReference>
<reference evidence="1" key="1">
    <citation type="submission" date="2023-04" db="EMBL/GenBank/DDBJ databases">
        <title>Ambrosiozyma monospora NBRC 10751.</title>
        <authorList>
            <person name="Ichikawa N."/>
            <person name="Sato H."/>
            <person name="Tonouchi N."/>
        </authorList>
    </citation>
    <scope>NUCLEOTIDE SEQUENCE</scope>
    <source>
        <strain evidence="1">NBRC 10751</strain>
    </source>
</reference>
<accession>A0ACB5TDM7</accession>
<comment type="caution">
    <text evidence="1">The sequence shown here is derived from an EMBL/GenBank/DDBJ whole genome shotgun (WGS) entry which is preliminary data.</text>
</comment>
<proteinExistence type="predicted"/>
<evidence type="ECO:0000313" key="2">
    <source>
        <dbReference type="Proteomes" id="UP001165064"/>
    </source>
</evidence>
<evidence type="ECO:0000313" key="1">
    <source>
        <dbReference type="EMBL" id="GME86025.1"/>
    </source>
</evidence>